<dbReference type="GO" id="GO:0006282">
    <property type="term" value="P:regulation of DNA repair"/>
    <property type="evidence" value="ECO:0007669"/>
    <property type="project" value="InterPro"/>
</dbReference>
<dbReference type="InterPro" id="IPR007724">
    <property type="entry name" value="Poly_GlycHdrlase"/>
</dbReference>
<dbReference type="GeneTree" id="ENSGT00390000003652"/>
<feature type="active site" evidence="4">
    <location>
        <position position="319"/>
    </location>
</feature>
<dbReference type="Pfam" id="PF20811">
    <property type="entry name" value="PARG_cat_N"/>
    <property type="match status" value="1"/>
</dbReference>
<dbReference type="PANTHER" id="PTHR12837:SF9">
    <property type="entry name" value="POLY(ADP-RIBOSE) GLYCOHYDROLASE"/>
    <property type="match status" value="1"/>
</dbReference>
<evidence type="ECO:0000256" key="1">
    <source>
        <dbReference type="ARBA" id="ARBA00009545"/>
    </source>
</evidence>
<evidence type="ECO:0000313" key="9">
    <source>
        <dbReference type="Proteomes" id="UP000008672"/>
    </source>
</evidence>
<dbReference type="GO" id="GO:0005975">
    <property type="term" value="P:carbohydrate metabolic process"/>
    <property type="evidence" value="ECO:0007669"/>
    <property type="project" value="InterPro"/>
</dbReference>
<reference evidence="8" key="3">
    <citation type="submission" date="2025-09" db="UniProtKB">
        <authorList>
            <consortium name="Ensembl"/>
        </authorList>
    </citation>
    <scope>IDENTIFICATION</scope>
</reference>
<proteinExistence type="inferred from homology"/>
<feature type="active site" evidence="4">
    <location>
        <position position="338"/>
    </location>
</feature>
<evidence type="ECO:0000256" key="2">
    <source>
        <dbReference type="ARBA" id="ARBA00012255"/>
    </source>
</evidence>
<dbReference type="PANTHER" id="PTHR12837">
    <property type="entry name" value="POLY ADP-RIBOSE GLYCOHYDROLASE"/>
    <property type="match status" value="1"/>
</dbReference>
<feature type="active site" evidence="4">
    <location>
        <position position="337"/>
    </location>
</feature>
<dbReference type="STRING" id="7897.ENSLACP00000018826"/>
<dbReference type="EMBL" id="AFYH01012281">
    <property type="status" value="NOT_ANNOTATED_CDS"/>
    <property type="molecule type" value="Genomic_DNA"/>
</dbReference>
<dbReference type="InterPro" id="IPR046372">
    <property type="entry name" value="PARG_cat_C"/>
</dbReference>
<dbReference type="EMBL" id="AFYH01012279">
    <property type="status" value="NOT_ANNOTATED_CDS"/>
    <property type="molecule type" value="Genomic_DNA"/>
</dbReference>
<dbReference type="HOGENOM" id="CLU_013388_2_1_1"/>
<organism evidence="8 9">
    <name type="scientific">Latimeria chalumnae</name>
    <name type="common">Coelacanth</name>
    <dbReference type="NCBI Taxonomy" id="7897"/>
    <lineage>
        <taxon>Eukaryota</taxon>
        <taxon>Metazoa</taxon>
        <taxon>Chordata</taxon>
        <taxon>Craniata</taxon>
        <taxon>Vertebrata</taxon>
        <taxon>Euteleostomi</taxon>
        <taxon>Coelacanthiformes</taxon>
        <taxon>Coelacanthidae</taxon>
        <taxon>Latimeria</taxon>
    </lineage>
</organism>
<dbReference type="OMA" id="RPLCYFT"/>
<name>H3BAA5_LATCH</name>
<gene>
    <name evidence="8" type="primary">PARGL</name>
</gene>
<accession>H3BAA5</accession>
<dbReference type="GO" id="GO:1990966">
    <property type="term" value="P:ATP generation from poly-ADP-D-ribose"/>
    <property type="evidence" value="ECO:0007669"/>
    <property type="project" value="TreeGrafter"/>
</dbReference>
<evidence type="ECO:0000259" key="6">
    <source>
        <dbReference type="Pfam" id="PF05028"/>
    </source>
</evidence>
<dbReference type="Ensembl" id="ENSLACT00000018959.1">
    <property type="protein sequence ID" value="ENSLACP00000018826.1"/>
    <property type="gene ID" value="ENSLACG00000016571.1"/>
</dbReference>
<sequence length="541" mass="62544">MKTNHSPTGKRKGRKEEAAFESQSCPKYGTVAHLGEDLKNLRRNFMHSCPPLPVPQPDHTILVEVESVKADQMPMPFQGRETDTWNRFHVKMPYSSHNSYEKYSSKGEKNKKEVPRWEIIRKALEKKKFKNAQNIEETIKSYNKKYKTQWDFSALQVFVEQQTQGEQQVLLEYLLPKMAELALQLPRLCPKPIPLLRQTMSHAITLSQQQIACLLANAFFCTFPHRNATEDKSEYANYPSINFSRLFEKKSERKLEKLKTVFCYFSQVTEDMPKGLVTFQRRQLLSPVNWENSTTKLSKLHVTSHGTIEKEGSGMLQVDFACAMVGGGVLSSGLIQEEIRFLINTELIVARLFTEKLNDEECLLITGAQQYSRYSGYGDTYRHEGVYRDDTPRDRWQRRCTEIVAIDALKFRNSKDQFKKNRLVRELNKAYCGFTRPEIPPQHTSAVATGNWGCGAFNGDYQFKALIQILAASEAGRDVAYFTFGNSQIMWQVYEMHSLLTKKNTTVGNLYSLLQKYCDEVWNNSYAKDIIDYIMKKKHKL</sequence>
<dbReference type="GO" id="GO:0009225">
    <property type="term" value="P:nucleotide-sugar metabolic process"/>
    <property type="evidence" value="ECO:0007669"/>
    <property type="project" value="TreeGrafter"/>
</dbReference>
<dbReference type="GO" id="GO:0005634">
    <property type="term" value="C:nucleus"/>
    <property type="evidence" value="ECO:0007669"/>
    <property type="project" value="TreeGrafter"/>
</dbReference>
<feature type="region of interest" description="Disordered" evidence="5">
    <location>
        <begin position="1"/>
        <end position="23"/>
    </location>
</feature>
<feature type="domain" description="PARG catalytic Macro" evidence="6">
    <location>
        <begin position="289"/>
        <end position="489"/>
    </location>
</feature>
<keyword evidence="3" id="KW-0378">Hydrolase</keyword>
<evidence type="ECO:0000256" key="5">
    <source>
        <dbReference type="SAM" id="MobiDB-lite"/>
    </source>
</evidence>
<evidence type="ECO:0000259" key="7">
    <source>
        <dbReference type="Pfam" id="PF20811"/>
    </source>
</evidence>
<comment type="similarity">
    <text evidence="1">Belongs to the poly(ADP-ribose) glycohydrolase family.</text>
</comment>
<feature type="domain" description="PARG helical" evidence="7">
    <location>
        <begin position="164"/>
        <end position="281"/>
    </location>
</feature>
<evidence type="ECO:0000256" key="3">
    <source>
        <dbReference type="ARBA" id="ARBA00022801"/>
    </source>
</evidence>
<dbReference type="EMBL" id="AFYH01012282">
    <property type="status" value="NOT_ANNOTATED_CDS"/>
    <property type="molecule type" value="Genomic_DNA"/>
</dbReference>
<dbReference type="Bgee" id="ENSLACG00000016571">
    <property type="expression patterns" value="Expressed in muscle tissue and 6 other cell types or tissues"/>
</dbReference>
<dbReference type="InParanoid" id="H3BAA5"/>
<dbReference type="eggNOG" id="KOG2064">
    <property type="taxonomic scope" value="Eukaryota"/>
</dbReference>
<reference evidence="9" key="1">
    <citation type="submission" date="2011-08" db="EMBL/GenBank/DDBJ databases">
        <title>The draft genome of Latimeria chalumnae.</title>
        <authorList>
            <person name="Di Palma F."/>
            <person name="Alfoldi J."/>
            <person name="Johnson J."/>
            <person name="Berlin A."/>
            <person name="Gnerre S."/>
            <person name="Jaffe D."/>
            <person name="MacCallum I."/>
            <person name="Young S."/>
            <person name="Walker B.J."/>
            <person name="Lander E."/>
            <person name="Lindblad-Toh K."/>
        </authorList>
    </citation>
    <scope>NUCLEOTIDE SEQUENCE [LARGE SCALE GENOMIC DNA]</scope>
    <source>
        <strain evidence="9">Wild caught</strain>
    </source>
</reference>
<dbReference type="Pfam" id="PF05028">
    <property type="entry name" value="PARG_cat_C"/>
    <property type="match status" value="1"/>
</dbReference>
<evidence type="ECO:0000256" key="4">
    <source>
        <dbReference type="PIRSR" id="PIRSR607724-1"/>
    </source>
</evidence>
<reference evidence="8" key="2">
    <citation type="submission" date="2025-08" db="UniProtKB">
        <authorList>
            <consortium name="Ensembl"/>
        </authorList>
    </citation>
    <scope>IDENTIFICATION</scope>
</reference>
<dbReference type="EC" id="3.2.1.143" evidence="2"/>
<keyword evidence="9" id="KW-1185">Reference proteome</keyword>
<protein>
    <recommendedName>
        <fullName evidence="2">poly(ADP-ribose) glycohydrolase</fullName>
        <ecNumber evidence="2">3.2.1.143</ecNumber>
    </recommendedName>
</protein>
<dbReference type="EMBL" id="AFYH01012283">
    <property type="status" value="NOT_ANNOTATED_CDS"/>
    <property type="molecule type" value="Genomic_DNA"/>
</dbReference>
<dbReference type="InterPro" id="IPR048362">
    <property type="entry name" value="PARG_helical"/>
</dbReference>
<dbReference type="EMBL" id="AFYH01012278">
    <property type="status" value="NOT_ANNOTATED_CDS"/>
    <property type="molecule type" value="Genomic_DNA"/>
</dbReference>
<evidence type="ECO:0000313" key="8">
    <source>
        <dbReference type="Ensembl" id="ENSLACP00000018826.1"/>
    </source>
</evidence>
<dbReference type="Proteomes" id="UP000008672">
    <property type="component" value="Unassembled WGS sequence"/>
</dbReference>
<dbReference type="GO" id="GO:0004649">
    <property type="term" value="F:poly(ADP-ribose) glycohydrolase activity"/>
    <property type="evidence" value="ECO:0007669"/>
    <property type="project" value="UniProtKB-EC"/>
</dbReference>
<dbReference type="GO" id="GO:0005737">
    <property type="term" value="C:cytoplasm"/>
    <property type="evidence" value="ECO:0007669"/>
    <property type="project" value="TreeGrafter"/>
</dbReference>
<dbReference type="AlphaFoldDB" id="H3BAA5"/>
<dbReference type="EMBL" id="AFYH01012280">
    <property type="status" value="NOT_ANNOTATED_CDS"/>
    <property type="molecule type" value="Genomic_DNA"/>
</dbReference>